<proteinExistence type="predicted"/>
<sequence length="270" mass="30026">MIGLLHRTFRILLFFVIFLAPGFLFAEQTILLRKGGKLMGNITGQNEKAITVQTAEGTKTIGKREILKIVYKDVTKEEENRIRKEEEKKLQENPKIEEPVVIAPPPEVKTSSRSKWSVVWRSALLPGWGAWYAGRKKEGGLTAAGFATTLGLASYARVEAESAKKDYDEAVFRSSVQGAYIFGGAISNFYLYAVVPEARSKYDSSIHTYNGAVYLLASAYLAQLVRSYFIGKSWEQETEPNPISWGVYPKPDLMLGKLGWGAEAGVQIGF</sequence>
<name>A0A2M9ZHR6_9LEPT</name>
<evidence type="ECO:0008006" key="3">
    <source>
        <dbReference type="Google" id="ProtNLM"/>
    </source>
</evidence>
<reference evidence="1 2" key="1">
    <citation type="submission" date="2017-07" db="EMBL/GenBank/DDBJ databases">
        <title>Leptospira spp. isolated from tropical soils.</title>
        <authorList>
            <person name="Thibeaux R."/>
            <person name="Iraola G."/>
            <person name="Ferres I."/>
            <person name="Bierque E."/>
            <person name="Girault D."/>
            <person name="Soupe-Gilbert M.-E."/>
            <person name="Picardeau M."/>
            <person name="Goarant C."/>
        </authorList>
    </citation>
    <scope>NUCLEOTIDE SEQUENCE [LARGE SCALE GENOMIC DNA]</scope>
    <source>
        <strain evidence="1 2">FH2-C-A2</strain>
    </source>
</reference>
<dbReference type="NCBIfam" id="NF047433">
    <property type="entry name" value="Lepto_7_Nterm"/>
    <property type="match status" value="1"/>
</dbReference>
<evidence type="ECO:0000313" key="2">
    <source>
        <dbReference type="Proteomes" id="UP000231912"/>
    </source>
</evidence>
<dbReference type="RefSeq" id="WP_100758363.1">
    <property type="nucleotide sequence ID" value="NZ_NPDT01000001.1"/>
</dbReference>
<accession>A0A2M9ZHR6</accession>
<dbReference type="Proteomes" id="UP000231912">
    <property type="component" value="Unassembled WGS sequence"/>
</dbReference>
<evidence type="ECO:0000313" key="1">
    <source>
        <dbReference type="EMBL" id="PJZ67971.1"/>
    </source>
</evidence>
<gene>
    <name evidence="1" type="ORF">CH371_06660</name>
</gene>
<protein>
    <recommendedName>
        <fullName evidence="3">DUF5683 domain-containing protein</fullName>
    </recommendedName>
</protein>
<dbReference type="AlphaFoldDB" id="A0A2M9ZHR6"/>
<dbReference type="EMBL" id="NPDT01000001">
    <property type="protein sequence ID" value="PJZ67971.1"/>
    <property type="molecule type" value="Genomic_DNA"/>
</dbReference>
<comment type="caution">
    <text evidence="1">The sequence shown here is derived from an EMBL/GenBank/DDBJ whole genome shotgun (WGS) entry which is preliminary data.</text>
</comment>
<organism evidence="1 2">
    <name type="scientific">Leptospira wolffii</name>
    <dbReference type="NCBI Taxonomy" id="409998"/>
    <lineage>
        <taxon>Bacteria</taxon>
        <taxon>Pseudomonadati</taxon>
        <taxon>Spirochaetota</taxon>
        <taxon>Spirochaetia</taxon>
        <taxon>Leptospirales</taxon>
        <taxon>Leptospiraceae</taxon>
        <taxon>Leptospira</taxon>
    </lineage>
</organism>